<feature type="region of interest" description="Disordered" evidence="6">
    <location>
        <begin position="932"/>
        <end position="955"/>
    </location>
</feature>
<dbReference type="PANTHER" id="PTHR10663:SF375">
    <property type="entry name" value="LD29171P"/>
    <property type="match status" value="1"/>
</dbReference>
<protein>
    <recommendedName>
        <fullName evidence="7">SEC7 domain-containing protein</fullName>
    </recommendedName>
</protein>
<dbReference type="InterPro" id="IPR035999">
    <property type="entry name" value="Sec7_dom_sf"/>
</dbReference>
<dbReference type="OrthoDB" id="18431at2759"/>
<dbReference type="SUPFAM" id="SSF48371">
    <property type="entry name" value="ARM repeat"/>
    <property type="match status" value="1"/>
</dbReference>
<dbReference type="VEuPathDB" id="FungiDB:SeMB42_g02638"/>
<dbReference type="GO" id="GO:0032012">
    <property type="term" value="P:regulation of ARF protein signal transduction"/>
    <property type="evidence" value="ECO:0007669"/>
    <property type="project" value="InterPro"/>
</dbReference>
<keyword evidence="4" id="KW-0472">Membrane</keyword>
<dbReference type="Pfam" id="PF09324">
    <property type="entry name" value="Sec7-like_HDS"/>
    <property type="match status" value="1"/>
</dbReference>
<feature type="region of interest" description="Disordered" evidence="6">
    <location>
        <begin position="280"/>
        <end position="299"/>
    </location>
</feature>
<dbReference type="GO" id="GO:0030663">
    <property type="term" value="C:COPI-coated vesicle membrane"/>
    <property type="evidence" value="ECO:0007669"/>
    <property type="project" value="UniProtKB-SubCell"/>
</dbReference>
<keyword evidence="10" id="KW-1185">Reference proteome</keyword>
<evidence type="ECO:0000256" key="5">
    <source>
        <dbReference type="ARBA" id="ARBA00060451"/>
    </source>
</evidence>
<feature type="region of interest" description="Disordered" evidence="6">
    <location>
        <begin position="1884"/>
        <end position="1930"/>
    </location>
</feature>
<feature type="compositionally biased region" description="Polar residues" evidence="6">
    <location>
        <begin position="113"/>
        <end position="131"/>
    </location>
</feature>
<feature type="compositionally biased region" description="Basic and acidic residues" evidence="6">
    <location>
        <begin position="1094"/>
        <end position="1112"/>
    </location>
</feature>
<dbReference type="Proteomes" id="UP000320475">
    <property type="component" value="Unassembled WGS sequence"/>
</dbReference>
<evidence type="ECO:0000256" key="2">
    <source>
        <dbReference type="ARBA" id="ARBA00022490"/>
    </source>
</evidence>
<dbReference type="FunFam" id="1.10.1000.11:FF:000003">
    <property type="entry name" value="Brefeldin A-inhibited guanine nucleotide-exchange protein 1"/>
    <property type="match status" value="1"/>
</dbReference>
<feature type="compositionally biased region" description="Basic and acidic residues" evidence="6">
    <location>
        <begin position="878"/>
        <end position="890"/>
    </location>
</feature>
<reference evidence="10 11" key="1">
    <citation type="journal article" date="2019" name="Sci. Rep.">
        <title>Comparative genomics of chytrid fungi reveal insights into the obligate biotrophic and pathogenic lifestyle of Synchytrium endobioticum.</title>
        <authorList>
            <person name="van de Vossenberg B.T.L.H."/>
            <person name="Warris S."/>
            <person name="Nguyen H.D.T."/>
            <person name="van Gent-Pelzer M.P.E."/>
            <person name="Joly D.L."/>
            <person name="van de Geest H.C."/>
            <person name="Bonants P.J.M."/>
            <person name="Smith D.S."/>
            <person name="Levesque C.A."/>
            <person name="van der Lee T.A.J."/>
        </authorList>
    </citation>
    <scope>NUCLEOTIDE SEQUENCE [LARGE SCALE GENOMIC DNA]</scope>
    <source>
        <strain evidence="8 11">LEV6574</strain>
        <strain evidence="9 10">MB42</strain>
    </source>
</reference>
<feature type="compositionally biased region" description="Basic and acidic residues" evidence="6">
    <location>
        <begin position="1917"/>
        <end position="1930"/>
    </location>
</feature>
<evidence type="ECO:0000259" key="7">
    <source>
        <dbReference type="PROSITE" id="PS50190"/>
    </source>
</evidence>
<dbReference type="Pfam" id="PF16213">
    <property type="entry name" value="DCB"/>
    <property type="match status" value="1"/>
</dbReference>
<dbReference type="InterPro" id="IPR032629">
    <property type="entry name" value="DCB_dom"/>
</dbReference>
<dbReference type="PANTHER" id="PTHR10663">
    <property type="entry name" value="GUANYL-NUCLEOTIDE EXCHANGE FACTOR"/>
    <property type="match status" value="1"/>
</dbReference>
<comment type="subcellular location">
    <subcellularLocation>
        <location evidence="5">Cytoplasmic vesicle</location>
        <location evidence="5">COPI-coated vesicle membrane</location>
    </subcellularLocation>
</comment>
<feature type="compositionally biased region" description="Basic and acidic residues" evidence="6">
    <location>
        <begin position="670"/>
        <end position="681"/>
    </location>
</feature>
<name>A0A507D8A9_9FUNG</name>
<dbReference type="STRING" id="286115.A0A507D8A9"/>
<dbReference type="InterPro" id="IPR016024">
    <property type="entry name" value="ARM-type_fold"/>
</dbReference>
<evidence type="ECO:0000313" key="8">
    <source>
        <dbReference type="EMBL" id="TPX47651.1"/>
    </source>
</evidence>
<feature type="region of interest" description="Disordered" evidence="6">
    <location>
        <begin position="250"/>
        <end position="274"/>
    </location>
</feature>
<comment type="caution">
    <text evidence="8">The sequence shown here is derived from an EMBL/GenBank/DDBJ whole genome shotgun (WGS) entry which is preliminary data.</text>
</comment>
<dbReference type="Pfam" id="PF12783">
    <property type="entry name" value="Sec7-like_HUS"/>
    <property type="match status" value="1"/>
</dbReference>
<dbReference type="InterPro" id="IPR000904">
    <property type="entry name" value="Sec7_dom"/>
</dbReference>
<feature type="compositionally biased region" description="Basic and acidic residues" evidence="6">
    <location>
        <begin position="645"/>
        <end position="661"/>
    </location>
</feature>
<evidence type="ECO:0000313" key="10">
    <source>
        <dbReference type="Proteomes" id="UP000317494"/>
    </source>
</evidence>
<evidence type="ECO:0000256" key="1">
    <source>
        <dbReference type="ARBA" id="ARBA00022448"/>
    </source>
</evidence>
<dbReference type="Gene3D" id="1.10.220.20">
    <property type="match status" value="1"/>
</dbReference>
<dbReference type="EMBL" id="QEAM01000072">
    <property type="protein sequence ID" value="TPX47651.1"/>
    <property type="molecule type" value="Genomic_DNA"/>
</dbReference>
<feature type="region of interest" description="Disordered" evidence="6">
    <location>
        <begin position="878"/>
        <end position="899"/>
    </location>
</feature>
<feature type="region of interest" description="Disordered" evidence="6">
    <location>
        <begin position="112"/>
        <end position="160"/>
    </location>
</feature>
<feature type="compositionally biased region" description="Polar residues" evidence="6">
    <location>
        <begin position="283"/>
        <end position="298"/>
    </location>
</feature>
<evidence type="ECO:0000256" key="6">
    <source>
        <dbReference type="SAM" id="MobiDB-lite"/>
    </source>
</evidence>
<dbReference type="InterPro" id="IPR046455">
    <property type="entry name" value="Sec7/BIG1-like_C"/>
</dbReference>
<dbReference type="GO" id="GO:0005085">
    <property type="term" value="F:guanyl-nucleotide exchange factor activity"/>
    <property type="evidence" value="ECO:0007669"/>
    <property type="project" value="InterPro"/>
</dbReference>
<keyword evidence="2" id="KW-0963">Cytoplasm</keyword>
<dbReference type="GO" id="GO:0015031">
    <property type="term" value="P:protein transport"/>
    <property type="evidence" value="ECO:0007669"/>
    <property type="project" value="UniProtKB-KW"/>
</dbReference>
<dbReference type="Pfam" id="PF01369">
    <property type="entry name" value="Sec7"/>
    <property type="match status" value="1"/>
</dbReference>
<dbReference type="InterPro" id="IPR023394">
    <property type="entry name" value="Sec7_C_sf"/>
</dbReference>
<dbReference type="SMART" id="SM00222">
    <property type="entry name" value="Sec7"/>
    <property type="match status" value="1"/>
</dbReference>
<proteinExistence type="predicted"/>
<sequence length="1930" mass="214894">MSSLPRSPRTVPVGPKSNAQSSDVFIKLALEQLSSSRDGRKLNLKDICTKATAALEHLSAGRGDPSISISAVFLPFQIACESRTTSLATIAIDCLGKLFAYNYWSRYDHGEANNANDSDISNGNSNPNYNTKSEDDEAADDEARSSLDMEADREDGGASGTGIVARVIDTICETFTGGDNTDEKVQLQIIKALAASVASSDSKSGAHGGVLLKAIRTTYNIFLLSKSPTTQLLAQSSLTQMVQAVFERIPRPPKPSSKATAVPASPASSHCSRNGSVLAEVENSPTVSDSSSKWSSPEQVPKVVVETASGVSSREDLPSLGKAADLRASTDILAETFRGAGDAVSRASRDPAMDTNIKDVYLVFRALCKLSMKGVPAEAATDLKSHAMRSKLLALHLVDSVLGSNLYVFFTPAVVLFSSRQANGVSPSAILFIHAVKQYLGLTLSRNASSAVPQVFDVAMQIFGKVLVGLRTVLKRELSVILTEIILPILEARSSITFHQRISCLNKLKEILADPVADGGRVMVEVYLNYDCDLEAGARENIWERLVNALGKVMTTHYAADPTQRDAAQVMAGNGPYGTAPAITTANLTNLTREQLRGLYSSTGDFIELKRRGLELMVNGLLKPLVDWCVARGGKPNDPSNESDEGFRKRKSDDCHEREATEGLGLLSEEEAKRRRQRNEDDPTQFESLKQRKQILMEGVRRFNFKPKKGLQYLLDQRIIPSRTPRDIARFLLKSEGLSKQAIGEFLGEGDEENIAIMHSFVDEMDMINMNFVEAVRTFLQSFRLPGEAQKIDRFMLKFAERYVKGNPQSFSSADTAYVLAYSVVMLNTDQHNLQVKRRMTKAEFVKNNRGIDEGKDLPLEFLELVFDEIASNEIVMKDEQPDKAAEKSGDNASAGAATSTAARAKKDLAQFASASQAMAQKSEAMFNNFSKSKASKKGSSQNLPSKVQSHSPASGTGNAIAQFYAASHYEHVKPMFQLIWMAVLTGCSGPLQDSEDLDTISLCLDGFKYAIRIICLFDMDLEKQAFLSTLSKFTQLSNLAELRPKNLEAIRTLLEIAVLEGNYLGDTWRDVVVCVSQLEKLQILSGGAGNDNRVSRSSDDQMSGRRESHVGQRLLEKGKPQMEISVDTSVSMQMTLAVDHIFTSSVRLSGNAIVEFVRALCLVSWDEITSSSDREHPRMYCLQRLVEISYYNMKRIRMEWSNIWAILGDHFNQVGCHHNSNVGFFALDKLRQMAMKFLELEELPNFKFQKDFLRPFEHILGYNQDPKIKDMVLACLQQMVQAKARSMRSGWKTLFAAFIRAAREPYEPVVLLAFDIVKSIFRNHFESVVANGTFADFISCLVEFCKNKRFGKISLQSIEILRQAIPRMADLAQSAQGAKILQQTVIPEITTQNSVANVFAPSAVAKMLPDEDPSIRFWFPILFGLYEIIMTCDLEVRTRGLTYLFDTLKTYGGGFSRDFWEVVSKGVLFPIFDDLRLSKQEHTKFANKEDMSVWLSTTLIQALRQFVDLFSHYFETLNFQLDGVLELLTVCMTQENETLARIGSTCLQQFIENNVQQLNDDVWDKLCKMLVNLFEITTPYGLFFDVGENGYGGDIPKTPRRSVTFVNGIATLTSTDTSAHEPTFGSQLSKTPPASPRPHSKKPEKREFQAIIVKCVLHLLVIQTLHEILSTGQDEVYDSLTIRHLGLLLDCLEKSYRFAQKFNNDMDLRMALYKMGFMKQLPNLLKQETTSVTSYLMILIKMYLDPSEEMAAIREDIEMRLIPLGYEVMCHYNSLDPETKRRNVNAWRPVVISILNAVLGFSDEQFKRHIPLFYNEIVNLLLQEVPSDLRLVLHALLLRAGNVYGVTQRDQRLSRVESIDGQTTASGGGSHVDLSSELAEEELMSFSEPLKPQPATQMTENLLMDLNDDESPLEAASKETNHEESEGIL</sequence>
<feature type="region of interest" description="Disordered" evidence="6">
    <location>
        <begin position="1617"/>
        <end position="1644"/>
    </location>
</feature>
<feature type="region of interest" description="Disordered" evidence="6">
    <location>
        <begin position="1090"/>
        <end position="1112"/>
    </location>
</feature>
<organism evidence="8 11">
    <name type="scientific">Synchytrium endobioticum</name>
    <dbReference type="NCBI Taxonomy" id="286115"/>
    <lineage>
        <taxon>Eukaryota</taxon>
        <taxon>Fungi</taxon>
        <taxon>Fungi incertae sedis</taxon>
        <taxon>Chytridiomycota</taxon>
        <taxon>Chytridiomycota incertae sedis</taxon>
        <taxon>Chytridiomycetes</taxon>
        <taxon>Synchytriales</taxon>
        <taxon>Synchytriaceae</taxon>
        <taxon>Synchytrium</taxon>
    </lineage>
</organism>
<feature type="region of interest" description="Disordered" evidence="6">
    <location>
        <begin position="634"/>
        <end position="686"/>
    </location>
</feature>
<dbReference type="EMBL" id="QEAN01000084">
    <property type="protein sequence ID" value="TPX49340.1"/>
    <property type="molecule type" value="Genomic_DNA"/>
</dbReference>
<evidence type="ECO:0000256" key="4">
    <source>
        <dbReference type="ARBA" id="ARBA00023136"/>
    </source>
</evidence>
<dbReference type="CDD" id="cd00171">
    <property type="entry name" value="Sec7"/>
    <property type="match status" value="1"/>
</dbReference>
<dbReference type="Pfam" id="PF20252">
    <property type="entry name" value="BIG2_C"/>
    <property type="match status" value="1"/>
</dbReference>
<dbReference type="Proteomes" id="UP000317494">
    <property type="component" value="Unassembled WGS sequence"/>
</dbReference>
<dbReference type="InterPro" id="IPR015403">
    <property type="entry name" value="Mon2/Sec7/BIG1-like_HDS"/>
</dbReference>
<evidence type="ECO:0000313" key="9">
    <source>
        <dbReference type="EMBL" id="TPX49340.1"/>
    </source>
</evidence>
<dbReference type="InterPro" id="IPR032691">
    <property type="entry name" value="Mon2/Sec7/BIG1-like_HUS"/>
</dbReference>
<dbReference type="Gene3D" id="1.10.1000.11">
    <property type="entry name" value="Arf Nucleotide-binding Site Opener,domain 2"/>
    <property type="match status" value="1"/>
</dbReference>
<evidence type="ECO:0000313" key="11">
    <source>
        <dbReference type="Proteomes" id="UP000320475"/>
    </source>
</evidence>
<feature type="compositionally biased region" description="Polar residues" evidence="6">
    <location>
        <begin position="942"/>
        <end position="955"/>
    </location>
</feature>
<dbReference type="PROSITE" id="PS50190">
    <property type="entry name" value="SEC7"/>
    <property type="match status" value="1"/>
</dbReference>
<gene>
    <name evidence="8" type="ORF">SeLEV6574_g02531</name>
    <name evidence="9" type="ORF">SeMB42_g02638</name>
</gene>
<accession>A0A507D8A9</accession>
<evidence type="ECO:0000256" key="3">
    <source>
        <dbReference type="ARBA" id="ARBA00022927"/>
    </source>
</evidence>
<dbReference type="SUPFAM" id="SSF48425">
    <property type="entry name" value="Sec7 domain"/>
    <property type="match status" value="1"/>
</dbReference>
<feature type="domain" description="SEC7" evidence="7">
    <location>
        <begin position="685"/>
        <end position="873"/>
    </location>
</feature>
<keyword evidence="3" id="KW-0653">Protein transport</keyword>
<keyword evidence="1" id="KW-0813">Transport</keyword>
<dbReference type="FunFam" id="1.10.220.20:FF:000002">
    <property type="entry name" value="Brefeldin A-inhibited guanine nucleotide-exchange protein 1"/>
    <property type="match status" value="1"/>
</dbReference>